<feature type="transmembrane region" description="Helical" evidence="1">
    <location>
        <begin position="64"/>
        <end position="87"/>
    </location>
</feature>
<evidence type="ECO:0000313" key="3">
    <source>
        <dbReference type="EMBL" id="QGQ94773.1"/>
    </source>
</evidence>
<dbReference type="KEGG" id="ppsc:EHS13_07710"/>
<evidence type="ECO:0000313" key="4">
    <source>
        <dbReference type="Proteomes" id="UP000426246"/>
    </source>
</evidence>
<feature type="transmembrane region" description="Helical" evidence="1">
    <location>
        <begin position="6"/>
        <end position="25"/>
    </location>
</feature>
<dbReference type="RefSeq" id="WP_155699781.1">
    <property type="nucleotide sequence ID" value="NZ_CP034235.1"/>
</dbReference>
<proteinExistence type="predicted"/>
<dbReference type="Gene3D" id="3.30.70.1450">
    <property type="entry name" value="Regulator of K+ conductance, C-terminal domain"/>
    <property type="match status" value="1"/>
</dbReference>
<gene>
    <name evidence="3" type="ORF">EHS13_07710</name>
</gene>
<dbReference type="Proteomes" id="UP000426246">
    <property type="component" value="Chromosome"/>
</dbReference>
<dbReference type="InterPro" id="IPR006037">
    <property type="entry name" value="RCK_C"/>
</dbReference>
<name>A0A6B8RGW4_9BACL</name>
<evidence type="ECO:0000256" key="1">
    <source>
        <dbReference type="SAM" id="Phobius"/>
    </source>
</evidence>
<keyword evidence="1" id="KW-0472">Membrane</keyword>
<dbReference type="OrthoDB" id="369355at2"/>
<dbReference type="EMBL" id="CP034235">
    <property type="protein sequence ID" value="QGQ94773.1"/>
    <property type="molecule type" value="Genomic_DNA"/>
</dbReference>
<dbReference type="GO" id="GO:0006813">
    <property type="term" value="P:potassium ion transport"/>
    <property type="evidence" value="ECO:0007669"/>
    <property type="project" value="InterPro"/>
</dbReference>
<keyword evidence="1" id="KW-1133">Transmembrane helix</keyword>
<feature type="transmembrane region" description="Helical" evidence="1">
    <location>
        <begin position="93"/>
        <end position="110"/>
    </location>
</feature>
<accession>A0A6B8RGW4</accession>
<protein>
    <recommendedName>
        <fullName evidence="2">RCK C-terminal domain-containing protein</fullName>
    </recommendedName>
</protein>
<organism evidence="3 4">
    <name type="scientific">Paenibacillus psychroresistens</name>
    <dbReference type="NCBI Taxonomy" id="1778678"/>
    <lineage>
        <taxon>Bacteria</taxon>
        <taxon>Bacillati</taxon>
        <taxon>Bacillota</taxon>
        <taxon>Bacilli</taxon>
        <taxon>Bacillales</taxon>
        <taxon>Paenibacillaceae</taxon>
        <taxon>Paenibacillus</taxon>
    </lineage>
</organism>
<keyword evidence="4" id="KW-1185">Reference proteome</keyword>
<dbReference type="AlphaFoldDB" id="A0A6B8RGW4"/>
<dbReference type="InterPro" id="IPR036721">
    <property type="entry name" value="RCK_C_sf"/>
</dbReference>
<evidence type="ECO:0000259" key="2">
    <source>
        <dbReference type="PROSITE" id="PS51202"/>
    </source>
</evidence>
<reference evidence="4" key="1">
    <citation type="submission" date="2018-11" db="EMBL/GenBank/DDBJ databases">
        <title>Complete genome sequence of Paenibacillus sp. ML311-T8.</title>
        <authorList>
            <person name="Nam Y.-D."/>
            <person name="Kang J."/>
            <person name="Chung W.-H."/>
            <person name="Park Y.S."/>
        </authorList>
    </citation>
    <scope>NUCLEOTIDE SEQUENCE [LARGE SCALE GENOMIC DNA]</scope>
    <source>
        <strain evidence="4">ML311-T8</strain>
    </source>
</reference>
<keyword evidence="1" id="KW-0812">Transmembrane</keyword>
<dbReference type="SUPFAM" id="SSF116726">
    <property type="entry name" value="TrkA C-terminal domain-like"/>
    <property type="match status" value="1"/>
</dbReference>
<dbReference type="GO" id="GO:0008324">
    <property type="term" value="F:monoatomic cation transmembrane transporter activity"/>
    <property type="evidence" value="ECO:0007669"/>
    <property type="project" value="InterPro"/>
</dbReference>
<feature type="domain" description="RCK C-terminal" evidence="2">
    <location>
        <begin position="138"/>
        <end position="221"/>
    </location>
</feature>
<sequence length="233" mass="26833">MSFLFIVLYFIFIFLVLEIAVVLLVSTGLEVEVARFQVVSMLTATGFTTDESELIARHPIRRKISIFLILFGVFSLAVLISFISAILIKDFRLLQLVGIAAFFAIVLLVVKNKAVQNRLAQRFKKHLKSEYELHEMPIQEILYMDDQDWIVNIQICKDSTFIHSKIAKLILPDEDIQVLYVHRGQAKIRNELSDILIQEGDILLVYGLKTTIEEKFQQELTCMVASLEKQRKN</sequence>
<dbReference type="PROSITE" id="PS51202">
    <property type="entry name" value="RCK_C"/>
    <property type="match status" value="1"/>
</dbReference>